<feature type="region of interest" description="Disordered" evidence="1">
    <location>
        <begin position="1"/>
        <end position="20"/>
    </location>
</feature>
<sequence length="77" mass="8730">METLCGHSKPASLGSCSEEQKTTNLAERNTVFSTARRTRCSVQCELHDGLGEEPRKYVHQLMSQLSNCSRRRAYPQE</sequence>
<dbReference type="EMBL" id="JAENGZ010002131">
    <property type="protein sequence ID" value="KAG6944758.1"/>
    <property type="molecule type" value="Genomic_DNA"/>
</dbReference>
<reference evidence="2" key="1">
    <citation type="submission" date="2021-01" db="EMBL/GenBank/DDBJ databases">
        <title>Phytophthora aleatoria, a newly-described species from Pinus radiata is distinct from Phytophthora cactorum isolates based on comparative genomics.</title>
        <authorList>
            <person name="Mcdougal R."/>
            <person name="Panda P."/>
            <person name="Williams N."/>
            <person name="Studholme D.J."/>
        </authorList>
    </citation>
    <scope>NUCLEOTIDE SEQUENCE</scope>
    <source>
        <strain evidence="2">NZFS 3830</strain>
    </source>
</reference>
<evidence type="ECO:0000313" key="3">
    <source>
        <dbReference type="Proteomes" id="UP000688947"/>
    </source>
</evidence>
<dbReference type="Proteomes" id="UP000688947">
    <property type="component" value="Unassembled WGS sequence"/>
</dbReference>
<comment type="caution">
    <text evidence="2">The sequence shown here is derived from an EMBL/GenBank/DDBJ whole genome shotgun (WGS) entry which is preliminary data.</text>
</comment>
<evidence type="ECO:0000313" key="2">
    <source>
        <dbReference type="EMBL" id="KAG6944758.1"/>
    </source>
</evidence>
<proteinExistence type="predicted"/>
<name>A0A8T1TMG3_9STRA</name>
<accession>A0A8T1TMG3</accession>
<gene>
    <name evidence="2" type="ORF">JG687_00017676</name>
</gene>
<evidence type="ECO:0000256" key="1">
    <source>
        <dbReference type="SAM" id="MobiDB-lite"/>
    </source>
</evidence>
<organism evidence="2 3">
    <name type="scientific">Phytophthora cactorum</name>
    <dbReference type="NCBI Taxonomy" id="29920"/>
    <lineage>
        <taxon>Eukaryota</taxon>
        <taxon>Sar</taxon>
        <taxon>Stramenopiles</taxon>
        <taxon>Oomycota</taxon>
        <taxon>Peronosporomycetes</taxon>
        <taxon>Peronosporales</taxon>
        <taxon>Peronosporaceae</taxon>
        <taxon>Phytophthora</taxon>
    </lineage>
</organism>
<protein>
    <submittedName>
        <fullName evidence="2">Uncharacterized protein</fullName>
    </submittedName>
</protein>
<dbReference type="AlphaFoldDB" id="A0A8T1TMG3"/>